<feature type="domain" description="DhaK" evidence="6">
    <location>
        <begin position="7"/>
        <end position="329"/>
    </location>
</feature>
<dbReference type="SUPFAM" id="SSF101473">
    <property type="entry name" value="DhaL-like"/>
    <property type="match status" value="1"/>
</dbReference>
<dbReference type="Pfam" id="PF02733">
    <property type="entry name" value="Dak1"/>
    <property type="match status" value="1"/>
</dbReference>
<evidence type="ECO:0000313" key="7">
    <source>
        <dbReference type="EMBL" id="PRY05682.1"/>
    </source>
</evidence>
<dbReference type="AlphaFoldDB" id="A0A2T0QMH7"/>
<keyword evidence="1" id="KW-0808">Transferase</keyword>
<dbReference type="GO" id="GO:0019563">
    <property type="term" value="P:glycerol catabolic process"/>
    <property type="evidence" value="ECO:0007669"/>
    <property type="project" value="TreeGrafter"/>
</dbReference>
<organism evidence="7 8">
    <name type="scientific">Kineococcus rhizosphaerae</name>
    <dbReference type="NCBI Taxonomy" id="559628"/>
    <lineage>
        <taxon>Bacteria</taxon>
        <taxon>Bacillati</taxon>
        <taxon>Actinomycetota</taxon>
        <taxon>Actinomycetes</taxon>
        <taxon>Kineosporiales</taxon>
        <taxon>Kineosporiaceae</taxon>
        <taxon>Kineococcus</taxon>
    </lineage>
</organism>
<comment type="caution">
    <text evidence="7">The sequence shown here is derived from an EMBL/GenBank/DDBJ whole genome shotgun (WGS) entry which is preliminary data.</text>
</comment>
<dbReference type="GO" id="GO:0005524">
    <property type="term" value="F:ATP binding"/>
    <property type="evidence" value="ECO:0007669"/>
    <property type="project" value="UniProtKB-KW"/>
</dbReference>
<dbReference type="RefSeq" id="WP_106215728.1">
    <property type="nucleotide sequence ID" value="NZ_PVZF01000038.1"/>
</dbReference>
<gene>
    <name evidence="7" type="ORF">CLV37_1385</name>
</gene>
<sequence length="569" mass="57940">MTRVFGDPALFVDDSVAGFVDLYAHFVQPVPHGVIRSTATPEGKVAVIAGGGSGHYPAFGGYVGPGLADAAVCGNVFASPSTRWVYDVAKAANRGGGVLLGFGNYAGDILNFGLAAERLRAEGIPAELLVVTDDVASEGQGANGERRGIAGDFVAFKIAGGAAEAGYGFDDVVRVSRHVNDVTRSMGIAFEGCTLPGETEPLFTVTPGNMAVGLGIHGEPGISEEPIGTPEEIATLLVEKVLAGKPESAPDSGRIAVLVNGLGSTKYEELFLLYVPIAKQLRAAGYEIVAPQVGELVTSLDMAGCSLTVTWLDEELEKLWTDPAQCPALSVGATIETTPAPAYVVPEDEVADYTGTPAEAAGSGQKIAGIIEAVRDVLKDAEAELGRIDAIAGDGDHGTGMVNGSVAAANAARTAADAGAGAGSTLSAAGAAWADRAGGTSGVIWGVLLHAFAEKLGDEGKPTPEQVAEGATASVEAVMRLAGARVGNKTMLDSQVPFAETLAERIAAGDDLKTAFTTASQAATDAAEATKQLRPQIGRARPLAERSIGHPDAGAVSLALVTRTVADKL</sequence>
<evidence type="ECO:0000256" key="1">
    <source>
        <dbReference type="ARBA" id="ARBA00022679"/>
    </source>
</evidence>
<dbReference type="GO" id="GO:0004371">
    <property type="term" value="F:glycerone kinase activity"/>
    <property type="evidence" value="ECO:0007669"/>
    <property type="project" value="InterPro"/>
</dbReference>
<dbReference type="GO" id="GO:0005829">
    <property type="term" value="C:cytosol"/>
    <property type="evidence" value="ECO:0007669"/>
    <property type="project" value="TreeGrafter"/>
</dbReference>
<keyword evidence="3 7" id="KW-0418">Kinase</keyword>
<dbReference type="InterPro" id="IPR050861">
    <property type="entry name" value="Dihydroxyacetone_Kinase"/>
</dbReference>
<dbReference type="Gene3D" id="1.25.40.340">
    <property type="match status" value="1"/>
</dbReference>
<keyword evidence="4" id="KW-0067">ATP-binding</keyword>
<dbReference type="PANTHER" id="PTHR28629">
    <property type="entry name" value="TRIOKINASE/FMN CYCLASE"/>
    <property type="match status" value="1"/>
</dbReference>
<dbReference type="InterPro" id="IPR004007">
    <property type="entry name" value="DhaL_dom"/>
</dbReference>
<dbReference type="Pfam" id="PF02734">
    <property type="entry name" value="Dak2"/>
    <property type="match status" value="1"/>
</dbReference>
<dbReference type="Gene3D" id="3.40.50.10440">
    <property type="entry name" value="Dihydroxyacetone kinase, domain 1"/>
    <property type="match status" value="1"/>
</dbReference>
<evidence type="ECO:0000259" key="5">
    <source>
        <dbReference type="PROSITE" id="PS51480"/>
    </source>
</evidence>
<evidence type="ECO:0000259" key="6">
    <source>
        <dbReference type="PROSITE" id="PS51481"/>
    </source>
</evidence>
<proteinExistence type="predicted"/>
<evidence type="ECO:0000256" key="3">
    <source>
        <dbReference type="ARBA" id="ARBA00022777"/>
    </source>
</evidence>
<dbReference type="Gene3D" id="3.30.1180.20">
    <property type="entry name" value="Dihydroxyacetone kinase, domain 2"/>
    <property type="match status" value="1"/>
</dbReference>
<dbReference type="PANTHER" id="PTHR28629:SF4">
    <property type="entry name" value="TRIOKINASE_FMN CYCLASE"/>
    <property type="match status" value="1"/>
</dbReference>
<dbReference type="SMART" id="SM01120">
    <property type="entry name" value="Dak2"/>
    <property type="match status" value="1"/>
</dbReference>
<dbReference type="FunFam" id="3.40.50.10440:FF:000001">
    <property type="entry name" value="Dihydroxyacetone kinase, DhaK subunit"/>
    <property type="match status" value="1"/>
</dbReference>
<keyword evidence="2" id="KW-0547">Nucleotide-binding</keyword>
<reference evidence="7 8" key="1">
    <citation type="submission" date="2018-03" db="EMBL/GenBank/DDBJ databases">
        <title>Genomic Encyclopedia of Archaeal and Bacterial Type Strains, Phase II (KMG-II): from individual species to whole genera.</title>
        <authorList>
            <person name="Goeker M."/>
        </authorList>
    </citation>
    <scope>NUCLEOTIDE SEQUENCE [LARGE SCALE GENOMIC DNA]</scope>
    <source>
        <strain evidence="7 8">DSM 19711</strain>
    </source>
</reference>
<dbReference type="FunFam" id="1.25.40.340:FF:000002">
    <property type="entry name" value="Dihydroxyacetone kinase, L subunit"/>
    <property type="match status" value="1"/>
</dbReference>
<name>A0A2T0QMH7_9ACTN</name>
<dbReference type="InterPro" id="IPR004006">
    <property type="entry name" value="DhaK_dom"/>
</dbReference>
<dbReference type="NCBIfam" id="NF011049">
    <property type="entry name" value="PRK14479.1"/>
    <property type="match status" value="1"/>
</dbReference>
<dbReference type="PROSITE" id="PS51480">
    <property type="entry name" value="DHAL"/>
    <property type="match status" value="1"/>
</dbReference>
<dbReference type="PROSITE" id="PS51481">
    <property type="entry name" value="DHAK"/>
    <property type="match status" value="1"/>
</dbReference>
<keyword evidence="8" id="KW-1185">Reference proteome</keyword>
<protein>
    <submittedName>
        <fullName evidence="7">Homodimeric dihydroxyacetone kinase</fullName>
    </submittedName>
</protein>
<dbReference type="OrthoDB" id="9806345at2"/>
<accession>A0A2T0QMH7</accession>
<dbReference type="Proteomes" id="UP000238083">
    <property type="component" value="Unassembled WGS sequence"/>
</dbReference>
<evidence type="ECO:0000313" key="8">
    <source>
        <dbReference type="Proteomes" id="UP000238083"/>
    </source>
</evidence>
<dbReference type="EMBL" id="PVZF01000038">
    <property type="protein sequence ID" value="PRY05682.1"/>
    <property type="molecule type" value="Genomic_DNA"/>
</dbReference>
<dbReference type="InterPro" id="IPR036117">
    <property type="entry name" value="DhaL_dom_sf"/>
</dbReference>
<dbReference type="SUPFAM" id="SSF82549">
    <property type="entry name" value="DAK1/DegV-like"/>
    <property type="match status" value="1"/>
</dbReference>
<evidence type="ECO:0000256" key="2">
    <source>
        <dbReference type="ARBA" id="ARBA00022741"/>
    </source>
</evidence>
<evidence type="ECO:0000256" key="4">
    <source>
        <dbReference type="ARBA" id="ARBA00022840"/>
    </source>
</evidence>
<feature type="domain" description="DhaL" evidence="5">
    <location>
        <begin position="365"/>
        <end position="567"/>
    </location>
</feature>